<evidence type="ECO:0000256" key="3">
    <source>
        <dbReference type="ARBA" id="ARBA00023163"/>
    </source>
</evidence>
<gene>
    <name evidence="5" type="ORF">FHU35_14124</name>
</gene>
<dbReference type="OrthoDB" id="3656034at2"/>
<dbReference type="InterPro" id="IPR000792">
    <property type="entry name" value="Tscrpt_reg_LuxR_C"/>
</dbReference>
<evidence type="ECO:0000259" key="4">
    <source>
        <dbReference type="PROSITE" id="PS50043"/>
    </source>
</evidence>
<dbReference type="InterPro" id="IPR036388">
    <property type="entry name" value="WH-like_DNA-bd_sf"/>
</dbReference>
<evidence type="ECO:0000256" key="1">
    <source>
        <dbReference type="ARBA" id="ARBA00023015"/>
    </source>
</evidence>
<comment type="caution">
    <text evidence="5">The sequence shown here is derived from an EMBL/GenBank/DDBJ whole genome shotgun (WGS) entry which is preliminary data.</text>
</comment>
<dbReference type="CDD" id="cd06170">
    <property type="entry name" value="LuxR_C_like"/>
    <property type="match status" value="1"/>
</dbReference>
<dbReference type="SUPFAM" id="SSF52540">
    <property type="entry name" value="P-loop containing nucleoside triphosphate hydrolases"/>
    <property type="match status" value="1"/>
</dbReference>
<dbReference type="PANTHER" id="PTHR44688:SF16">
    <property type="entry name" value="DNA-BINDING TRANSCRIPTIONAL ACTIVATOR DEVR_DOSR"/>
    <property type="match status" value="1"/>
</dbReference>
<dbReference type="Pfam" id="PF00196">
    <property type="entry name" value="GerE"/>
    <property type="match status" value="1"/>
</dbReference>
<dbReference type="InterPro" id="IPR011990">
    <property type="entry name" value="TPR-like_helical_dom_sf"/>
</dbReference>
<reference evidence="5 6" key="1">
    <citation type="submission" date="2019-06" db="EMBL/GenBank/DDBJ databases">
        <title>Sequencing the genomes of 1000 actinobacteria strains.</title>
        <authorList>
            <person name="Klenk H.-P."/>
        </authorList>
    </citation>
    <scope>NUCLEOTIDE SEQUENCE [LARGE SCALE GENOMIC DNA]</scope>
    <source>
        <strain evidence="5 6">DSM 46699</strain>
    </source>
</reference>
<keyword evidence="1" id="KW-0805">Transcription regulation</keyword>
<dbReference type="PROSITE" id="PS00622">
    <property type="entry name" value="HTH_LUXR_1"/>
    <property type="match status" value="1"/>
</dbReference>
<feature type="domain" description="HTH luxR-type" evidence="4">
    <location>
        <begin position="755"/>
        <end position="819"/>
    </location>
</feature>
<protein>
    <submittedName>
        <fullName evidence="5">AAA ATPase-like protein</fullName>
    </submittedName>
</protein>
<proteinExistence type="predicted"/>
<sequence>MSIGGLRGREHELHRLATYFDDVRQRESPPILVVEGVTGIGKSRLLLEAVNLAKQHNLTVRRSVAEFWESSTPGAPQHAPPFSHRSLLVLDDEPTEPGIEIRTLRQVLKNAEFTPPPGVLLAQNGAAQDPIGDRISDELGVSQDRLQLAPLRGDAARAVVQDLIGVPAQQGLLDAVSCAGGNPRLIVELVEGLMEEERVGAAGDLLRTTPRRLPRRVRTAVNLHLARLSDESVQLLRVGTILGRSFQLSQAAAMLQRSVAALLPPLNETVTSGLLAFTDEGLTFEQPLVWRAVYESIPETVRAALHLDARHITSGSSAPTDDLVTLGREEITRRRWPSKTDETSGALRTLLATGYVESAVLLVRTALNGDMPEHEKPLLSRLAADIIMATRHSPAALSEDGAIKSTPDMLAQAQAQLDEPEPANAGEANPDTQRAAALAVSSLDWAAGYAKESTRWGRAAVDVAVTPEMTPTRPYPHLVLAHKMIVLDDLHEASKLVQQAREDLTAHDAAIFTPVINLIEAYSLIRSGDFEAADQQARAGLESAEHIGLSAYISWAEAVLALVALRCRDHQEAARHLGRCRELDGMVHTSSFFYTVRRQWLDLLLHELRNEIREAEGLLATSHSHLPAMRPLLLEEPGAAAWFVRFSRTADNPELADRTLRAVEQLAVDNPGITAVSLAASHARSLFECDPEGLAQAAAEHQDHWARACATHDLETLLKERQVDSREFVRTRGIITVRDSVGSMRAVDPEIRPDAHEIHDVLGPAERTIAEFVSQGLTNRQVAQRVHLSPHTVNYHLRRIFRKLGVRSRTELARYFHTR</sequence>
<evidence type="ECO:0000256" key="2">
    <source>
        <dbReference type="ARBA" id="ARBA00023125"/>
    </source>
</evidence>
<dbReference type="InterPro" id="IPR041664">
    <property type="entry name" value="AAA_16"/>
</dbReference>
<dbReference type="Gene3D" id="1.10.10.10">
    <property type="entry name" value="Winged helix-like DNA-binding domain superfamily/Winged helix DNA-binding domain"/>
    <property type="match status" value="1"/>
</dbReference>
<organism evidence="5 6">
    <name type="scientific">Saccharopolyspora dendranthemae</name>
    <dbReference type="NCBI Taxonomy" id="1181886"/>
    <lineage>
        <taxon>Bacteria</taxon>
        <taxon>Bacillati</taxon>
        <taxon>Actinomycetota</taxon>
        <taxon>Actinomycetes</taxon>
        <taxon>Pseudonocardiales</taxon>
        <taxon>Pseudonocardiaceae</taxon>
        <taxon>Saccharopolyspora</taxon>
    </lineage>
</organism>
<dbReference type="PROSITE" id="PS50043">
    <property type="entry name" value="HTH_LUXR_2"/>
    <property type="match status" value="1"/>
</dbReference>
<evidence type="ECO:0000313" key="6">
    <source>
        <dbReference type="Proteomes" id="UP000316184"/>
    </source>
</evidence>
<keyword evidence="3" id="KW-0804">Transcription</keyword>
<dbReference type="RefSeq" id="WP_145741761.1">
    <property type="nucleotide sequence ID" value="NZ_VIWX01000004.1"/>
</dbReference>
<dbReference type="GO" id="GO:0003677">
    <property type="term" value="F:DNA binding"/>
    <property type="evidence" value="ECO:0007669"/>
    <property type="project" value="UniProtKB-KW"/>
</dbReference>
<keyword evidence="6" id="KW-1185">Reference proteome</keyword>
<dbReference type="SUPFAM" id="SSF46894">
    <property type="entry name" value="C-terminal effector domain of the bipartite response regulators"/>
    <property type="match status" value="1"/>
</dbReference>
<dbReference type="PANTHER" id="PTHR44688">
    <property type="entry name" value="DNA-BINDING TRANSCRIPTIONAL ACTIVATOR DEVR_DOSR"/>
    <property type="match status" value="1"/>
</dbReference>
<dbReference type="PRINTS" id="PR00038">
    <property type="entry name" value="HTHLUXR"/>
</dbReference>
<dbReference type="GO" id="GO:0006355">
    <property type="term" value="P:regulation of DNA-templated transcription"/>
    <property type="evidence" value="ECO:0007669"/>
    <property type="project" value="InterPro"/>
</dbReference>
<dbReference type="SUPFAM" id="SSF48452">
    <property type="entry name" value="TPR-like"/>
    <property type="match status" value="1"/>
</dbReference>
<dbReference type="Proteomes" id="UP000316184">
    <property type="component" value="Unassembled WGS sequence"/>
</dbReference>
<evidence type="ECO:0000313" key="5">
    <source>
        <dbReference type="EMBL" id="TWF93851.1"/>
    </source>
</evidence>
<dbReference type="Pfam" id="PF13191">
    <property type="entry name" value="AAA_16"/>
    <property type="match status" value="1"/>
</dbReference>
<dbReference type="EMBL" id="VIWX01000004">
    <property type="protein sequence ID" value="TWF93851.1"/>
    <property type="molecule type" value="Genomic_DNA"/>
</dbReference>
<keyword evidence="2" id="KW-0238">DNA-binding</keyword>
<dbReference type="SMART" id="SM00421">
    <property type="entry name" value="HTH_LUXR"/>
    <property type="match status" value="1"/>
</dbReference>
<name>A0A561U3A9_9PSEU</name>
<dbReference type="AlphaFoldDB" id="A0A561U3A9"/>
<dbReference type="InterPro" id="IPR027417">
    <property type="entry name" value="P-loop_NTPase"/>
</dbReference>
<dbReference type="InterPro" id="IPR016032">
    <property type="entry name" value="Sig_transdc_resp-reg_C-effctor"/>
</dbReference>
<accession>A0A561U3A9</accession>